<feature type="compositionally biased region" description="Polar residues" evidence="1">
    <location>
        <begin position="93"/>
        <end position="122"/>
    </location>
</feature>
<keyword evidence="3" id="KW-1185">Reference proteome</keyword>
<feature type="region of interest" description="Disordered" evidence="1">
    <location>
        <begin position="66"/>
        <end position="122"/>
    </location>
</feature>
<dbReference type="EMBL" id="ONZP01000284">
    <property type="protein sequence ID" value="SPJ79822.1"/>
    <property type="molecule type" value="Genomic_DNA"/>
</dbReference>
<evidence type="ECO:0000313" key="2">
    <source>
        <dbReference type="EMBL" id="SPJ79822.1"/>
    </source>
</evidence>
<sequence length="122" mass="12750">MEELFGFVARSVIRHAVAGVLTGGIGNVGVIINDFTDLIELADHIDTITTVDTCDSSGSGDVLFGANGTGGRYPQGTDTWERPVAYEADGTPYSPNDPSATYSPNEIKPPSTTSKPDATATK</sequence>
<evidence type="ECO:0000313" key="3">
    <source>
        <dbReference type="Proteomes" id="UP001187734"/>
    </source>
</evidence>
<comment type="caution">
    <text evidence="2">The sequence shown here is derived from an EMBL/GenBank/DDBJ whole genome shotgun (WGS) entry which is preliminary data.</text>
</comment>
<reference evidence="2" key="1">
    <citation type="submission" date="2018-03" db="EMBL/GenBank/DDBJ databases">
        <authorList>
            <person name="Guldener U."/>
        </authorList>
    </citation>
    <scope>NUCLEOTIDE SEQUENCE</scope>
</reference>
<evidence type="ECO:0000256" key="1">
    <source>
        <dbReference type="SAM" id="MobiDB-lite"/>
    </source>
</evidence>
<protein>
    <submittedName>
        <fullName evidence="2">Uncharacterized protein</fullName>
    </submittedName>
</protein>
<dbReference type="Proteomes" id="UP001187734">
    <property type="component" value="Unassembled WGS sequence"/>
</dbReference>
<name>A0AAE8SKH6_9HYPO</name>
<accession>A0AAE8SKH6</accession>
<dbReference type="AlphaFoldDB" id="A0AAE8SKH6"/>
<proteinExistence type="predicted"/>
<gene>
    <name evidence="2" type="ORF">FTOL_08213</name>
</gene>
<organism evidence="2 3">
    <name type="scientific">Fusarium torulosum</name>
    <dbReference type="NCBI Taxonomy" id="33205"/>
    <lineage>
        <taxon>Eukaryota</taxon>
        <taxon>Fungi</taxon>
        <taxon>Dikarya</taxon>
        <taxon>Ascomycota</taxon>
        <taxon>Pezizomycotina</taxon>
        <taxon>Sordariomycetes</taxon>
        <taxon>Hypocreomycetidae</taxon>
        <taxon>Hypocreales</taxon>
        <taxon>Nectriaceae</taxon>
        <taxon>Fusarium</taxon>
    </lineage>
</organism>